<dbReference type="AlphaFoldDB" id="A0A0D7B2H6"/>
<evidence type="ECO:0000313" key="2">
    <source>
        <dbReference type="Proteomes" id="UP000054007"/>
    </source>
</evidence>
<keyword evidence="2" id="KW-1185">Reference proteome</keyword>
<accession>A0A0D7B2H6</accession>
<sequence>MSLFDCLPDDVLGEVFMTARDMLTPVKNSYPAWQFSRVCSRWRAVALSYPALWAKIDVLLKARCDAIVSLYLERSQGMPLRVSIRSAPGTKVKEEFDAREQLLSVLERSMTRWCEFDISEPPAAFNSTYAYRVFDHQWDKQFPRLERLVVPTFNILSRSGSLGQATMLKDLHISDMNIPPEGRITLPVEQIESLTINTRDQLTVGLQRHLLGVGDTIATFPNVKKVTIYTIQTAEVVPYQATFSSITCLVFAFGIQVQTQFWGSLDHHMADLYFPSLEDIQIVGKGNMLRPYPSYGANNIYQLFRFIKTDWLFDLIRRHRGERLTKLTIDNILLELPWRGFQALLWELPTLTHLVVREPVECNAYITDNLIYLLKENSGFLSDLKELELIWKVKTNPGNVDEIGIVRMLEARSFRGATVGSFLPHNLTPRAKELYIALRRKGLRECQYY</sequence>
<name>A0A0D7B2H6_9AGAR</name>
<dbReference type="Gene3D" id="1.20.1280.50">
    <property type="match status" value="1"/>
</dbReference>
<dbReference type="EMBL" id="KN880637">
    <property type="protein sequence ID" value="KIY64415.1"/>
    <property type="molecule type" value="Genomic_DNA"/>
</dbReference>
<proteinExistence type="predicted"/>
<evidence type="ECO:0000313" key="1">
    <source>
        <dbReference type="EMBL" id="KIY64415.1"/>
    </source>
</evidence>
<gene>
    <name evidence="1" type="ORF">CYLTODRAFT_493155</name>
</gene>
<organism evidence="1 2">
    <name type="scientific">Cylindrobasidium torrendii FP15055 ss-10</name>
    <dbReference type="NCBI Taxonomy" id="1314674"/>
    <lineage>
        <taxon>Eukaryota</taxon>
        <taxon>Fungi</taxon>
        <taxon>Dikarya</taxon>
        <taxon>Basidiomycota</taxon>
        <taxon>Agaricomycotina</taxon>
        <taxon>Agaricomycetes</taxon>
        <taxon>Agaricomycetidae</taxon>
        <taxon>Agaricales</taxon>
        <taxon>Marasmiineae</taxon>
        <taxon>Physalacriaceae</taxon>
        <taxon>Cylindrobasidium</taxon>
    </lineage>
</organism>
<reference evidence="1 2" key="1">
    <citation type="journal article" date="2015" name="Fungal Genet. Biol.">
        <title>Evolution of novel wood decay mechanisms in Agaricales revealed by the genome sequences of Fistulina hepatica and Cylindrobasidium torrendii.</title>
        <authorList>
            <person name="Floudas D."/>
            <person name="Held B.W."/>
            <person name="Riley R."/>
            <person name="Nagy L.G."/>
            <person name="Koehler G."/>
            <person name="Ransdell A.S."/>
            <person name="Younus H."/>
            <person name="Chow J."/>
            <person name="Chiniquy J."/>
            <person name="Lipzen A."/>
            <person name="Tritt A."/>
            <person name="Sun H."/>
            <person name="Haridas S."/>
            <person name="LaButti K."/>
            <person name="Ohm R.A."/>
            <person name="Kues U."/>
            <person name="Blanchette R.A."/>
            <person name="Grigoriev I.V."/>
            <person name="Minto R.E."/>
            <person name="Hibbett D.S."/>
        </authorList>
    </citation>
    <scope>NUCLEOTIDE SEQUENCE [LARGE SCALE GENOMIC DNA]</scope>
    <source>
        <strain evidence="1 2">FP15055 ss-10</strain>
    </source>
</reference>
<dbReference type="OrthoDB" id="2269034at2759"/>
<protein>
    <submittedName>
        <fullName evidence="1">Uncharacterized protein</fullName>
    </submittedName>
</protein>
<dbReference type="Proteomes" id="UP000054007">
    <property type="component" value="Unassembled WGS sequence"/>
</dbReference>